<name>A0AAD4NWF8_PERFH</name>
<feature type="region of interest" description="Disordered" evidence="1">
    <location>
        <begin position="1"/>
        <end position="22"/>
    </location>
</feature>
<dbReference type="InterPro" id="IPR032567">
    <property type="entry name" value="RTL1-rel"/>
</dbReference>
<dbReference type="Proteomes" id="UP001190926">
    <property type="component" value="Unassembled WGS sequence"/>
</dbReference>
<evidence type="ECO:0000313" key="3">
    <source>
        <dbReference type="Proteomes" id="UP001190926"/>
    </source>
</evidence>
<accession>A0AAD4NWF8</accession>
<organism evidence="2 3">
    <name type="scientific">Perilla frutescens var. hirtella</name>
    <name type="common">Perilla citriodora</name>
    <name type="synonym">Perilla setoyensis</name>
    <dbReference type="NCBI Taxonomy" id="608512"/>
    <lineage>
        <taxon>Eukaryota</taxon>
        <taxon>Viridiplantae</taxon>
        <taxon>Streptophyta</taxon>
        <taxon>Embryophyta</taxon>
        <taxon>Tracheophyta</taxon>
        <taxon>Spermatophyta</taxon>
        <taxon>Magnoliopsida</taxon>
        <taxon>eudicotyledons</taxon>
        <taxon>Gunneridae</taxon>
        <taxon>Pentapetalae</taxon>
        <taxon>asterids</taxon>
        <taxon>lamiids</taxon>
        <taxon>Lamiales</taxon>
        <taxon>Lamiaceae</taxon>
        <taxon>Nepetoideae</taxon>
        <taxon>Elsholtzieae</taxon>
        <taxon>Perilla</taxon>
    </lineage>
</organism>
<dbReference type="AlphaFoldDB" id="A0AAD4NWF8"/>
<dbReference type="InterPro" id="IPR021109">
    <property type="entry name" value="Peptidase_aspartic_dom_sf"/>
</dbReference>
<dbReference type="Pfam" id="PF08284">
    <property type="entry name" value="RVP_2"/>
    <property type="match status" value="1"/>
</dbReference>
<sequence length="594" mass="65168">MVETRNSDARSGGWEKAAGDLDKKTEMLSNMINEINIQMQQTEERNEERFSAWGSQLTGFMEEVRAVLTANKSLDNGGSTSKGPHHTPHPSGSTVIPQMTMPTFDGTEAIAWLARAEQYFLRFGDNGALDEYEAFAAIRHEGTLADYVAAFEARLAQISDLADHQYLGFFLANLRPEIRLHMKAAHIANYSDAVQLALRIDHHAEPPPPGFSSTPPSRSDHHAASRPFSKGPATPQSSFSASSTPRPQSRRFKNMTSEEYKKHIAAGTCFRCGLKFSPTHRCPPKTLNVIFTDDDDCVAADPASDVLEEPEADTEFRLSELSSHGLDSYRTLKLYGSLHSHQVTVMVDSGASHCFISDRLAHSLDLSITATTPFSVRLGDGSLVRAAGFCQDIPLVLADNTFPIACYVFPLRGIDIILGVSWLATLGDVIANWRQLTMQFSVNGKGVLLRGVPTLIRCTCSSRDLQLLEEEDTCWLLCHPLSTPAQQNWAAKLLGYDFTIAYKEGRLNQAADALSRRDTEAVEFAAISRPVWPEWKTLKAQIAADPQLSAIRSALDQGDSTAPHYTNFISHPPGVTQAHTAHTAVSLQVSFGPG</sequence>
<evidence type="ECO:0008006" key="4">
    <source>
        <dbReference type="Google" id="ProtNLM"/>
    </source>
</evidence>
<dbReference type="PANTHER" id="PTHR15503:SF22">
    <property type="entry name" value="TRANSPOSON TY3-I GAG POLYPROTEIN"/>
    <property type="match status" value="1"/>
</dbReference>
<dbReference type="CDD" id="cd00303">
    <property type="entry name" value="retropepsin_like"/>
    <property type="match status" value="1"/>
</dbReference>
<evidence type="ECO:0000256" key="1">
    <source>
        <dbReference type="SAM" id="MobiDB-lite"/>
    </source>
</evidence>
<feature type="region of interest" description="Disordered" evidence="1">
    <location>
        <begin position="202"/>
        <end position="252"/>
    </location>
</feature>
<dbReference type="PANTHER" id="PTHR15503">
    <property type="entry name" value="LDOC1 RELATED"/>
    <property type="match status" value="1"/>
</dbReference>
<evidence type="ECO:0000313" key="2">
    <source>
        <dbReference type="EMBL" id="KAH6754970.1"/>
    </source>
</evidence>
<feature type="compositionally biased region" description="Polar residues" evidence="1">
    <location>
        <begin position="73"/>
        <end position="82"/>
    </location>
</feature>
<protein>
    <recommendedName>
        <fullName evidence="4">Retrotransposon gag domain-containing protein</fullName>
    </recommendedName>
</protein>
<feature type="compositionally biased region" description="Polar residues" evidence="1">
    <location>
        <begin position="234"/>
        <end position="247"/>
    </location>
</feature>
<proteinExistence type="predicted"/>
<comment type="caution">
    <text evidence="2">The sequence shown here is derived from an EMBL/GenBank/DDBJ whole genome shotgun (WGS) entry which is preliminary data.</text>
</comment>
<dbReference type="EMBL" id="SDAM02029662">
    <property type="protein sequence ID" value="KAH6754970.1"/>
    <property type="molecule type" value="Genomic_DNA"/>
</dbReference>
<keyword evidence="3" id="KW-1185">Reference proteome</keyword>
<feature type="region of interest" description="Disordered" evidence="1">
    <location>
        <begin position="73"/>
        <end position="96"/>
    </location>
</feature>
<gene>
    <name evidence="2" type="ORF">C2S53_019170</name>
</gene>
<dbReference type="Gene3D" id="2.40.70.10">
    <property type="entry name" value="Acid Proteases"/>
    <property type="match status" value="1"/>
</dbReference>
<dbReference type="SUPFAM" id="SSF50630">
    <property type="entry name" value="Acid proteases"/>
    <property type="match status" value="1"/>
</dbReference>
<reference evidence="2 3" key="1">
    <citation type="journal article" date="2021" name="Nat. Commun.">
        <title>Incipient diploidization of the medicinal plant Perilla within 10,000 years.</title>
        <authorList>
            <person name="Zhang Y."/>
            <person name="Shen Q."/>
            <person name="Leng L."/>
            <person name="Zhang D."/>
            <person name="Chen S."/>
            <person name="Shi Y."/>
            <person name="Ning Z."/>
            <person name="Chen S."/>
        </authorList>
    </citation>
    <scope>NUCLEOTIDE SEQUENCE [LARGE SCALE GENOMIC DNA]</scope>
    <source>
        <strain evidence="3">cv. PC099</strain>
    </source>
</reference>